<evidence type="ECO:0000313" key="2">
    <source>
        <dbReference type="EMBL" id="MCV9882346.1"/>
    </source>
</evidence>
<dbReference type="RefSeq" id="WP_264090032.1">
    <property type="nucleotide sequence ID" value="NZ_JAMPJT010000005.1"/>
</dbReference>
<proteinExistence type="predicted"/>
<reference evidence="1" key="1">
    <citation type="submission" date="2022-04" db="EMBL/GenBank/DDBJ databases">
        <title>Brenneria sp. isolated from walnut trees in Serbia.</title>
        <authorList>
            <person name="Gasic K."/>
            <person name="Zlatkovic N."/>
            <person name="Kuzmanovic N."/>
        </authorList>
    </citation>
    <scope>NUCLEOTIDE SEQUENCE</scope>
    <source>
        <strain evidence="2">KBI 423</strain>
        <strain evidence="1">KBI 447</strain>
    </source>
</reference>
<sequence length="63" mass="6701">MSKSTAIILLGDRRFDLCALIPPGHPASCGAVARHILTLSERQPGTGDVIRLCLIVTGRTLSM</sequence>
<dbReference type="EMBL" id="JAMPJU010000005">
    <property type="protein sequence ID" value="MCV9882346.1"/>
    <property type="molecule type" value="Genomic_DNA"/>
</dbReference>
<evidence type="ECO:0000313" key="3">
    <source>
        <dbReference type="Proteomes" id="UP001165568"/>
    </source>
</evidence>
<dbReference type="EMBL" id="JAMPJT010000005">
    <property type="protein sequence ID" value="MCV9878990.1"/>
    <property type="molecule type" value="Genomic_DNA"/>
</dbReference>
<accession>A0AA42C3I1</accession>
<gene>
    <name evidence="1" type="ORF">NC803_09020</name>
    <name evidence="2" type="ORF">NC856_08675</name>
</gene>
<keyword evidence="3" id="KW-1185">Reference proteome</keyword>
<dbReference type="Proteomes" id="UP001165568">
    <property type="component" value="Unassembled WGS sequence"/>
</dbReference>
<protein>
    <submittedName>
        <fullName evidence="1">Uncharacterized protein</fullName>
    </submittedName>
</protein>
<name>A0AA42C3I1_9GAMM</name>
<evidence type="ECO:0000313" key="1">
    <source>
        <dbReference type="EMBL" id="MCV9878990.1"/>
    </source>
</evidence>
<organism evidence="1 4">
    <name type="scientific">Brenneria izbisi</name>
    <dbReference type="NCBI Taxonomy" id="2939450"/>
    <lineage>
        <taxon>Bacteria</taxon>
        <taxon>Pseudomonadati</taxon>
        <taxon>Pseudomonadota</taxon>
        <taxon>Gammaproteobacteria</taxon>
        <taxon>Enterobacterales</taxon>
        <taxon>Pectobacteriaceae</taxon>
        <taxon>Brenneria</taxon>
    </lineage>
</organism>
<dbReference type="AlphaFoldDB" id="A0AA42C3I1"/>
<evidence type="ECO:0000313" key="4">
    <source>
        <dbReference type="Proteomes" id="UP001165569"/>
    </source>
</evidence>
<dbReference type="Proteomes" id="UP001165569">
    <property type="component" value="Unassembled WGS sequence"/>
</dbReference>
<comment type="caution">
    <text evidence="1">The sequence shown here is derived from an EMBL/GenBank/DDBJ whole genome shotgun (WGS) entry which is preliminary data.</text>
</comment>